<dbReference type="Gene3D" id="3.30.70.1380">
    <property type="entry name" value="Transcriptional regulatory protein pf0864 domain like"/>
    <property type="match status" value="1"/>
</dbReference>
<gene>
    <name evidence="3" type="ORF">GGD89_002106</name>
</gene>
<dbReference type="Proteomes" id="UP000554286">
    <property type="component" value="Unassembled WGS sequence"/>
</dbReference>
<evidence type="ECO:0000313" key="4">
    <source>
        <dbReference type="Proteomes" id="UP000554286"/>
    </source>
</evidence>
<protein>
    <recommendedName>
        <fullName evidence="5">LarC family nickel insertion protein</fullName>
    </recommendedName>
</protein>
<evidence type="ECO:0000256" key="1">
    <source>
        <dbReference type="ARBA" id="ARBA00022596"/>
    </source>
</evidence>
<keyword evidence="1" id="KW-0533">Nickel</keyword>
<name>A0A7W6REC3_9PROT</name>
<organism evidence="3 4">
    <name type="scientific">Roseospira visakhapatnamensis</name>
    <dbReference type="NCBI Taxonomy" id="390880"/>
    <lineage>
        <taxon>Bacteria</taxon>
        <taxon>Pseudomonadati</taxon>
        <taxon>Pseudomonadota</taxon>
        <taxon>Alphaproteobacteria</taxon>
        <taxon>Rhodospirillales</taxon>
        <taxon>Rhodospirillaceae</taxon>
        <taxon>Roseospira</taxon>
    </lineage>
</organism>
<comment type="caution">
    <text evidence="3">The sequence shown here is derived from an EMBL/GenBank/DDBJ whole genome shotgun (WGS) entry which is preliminary data.</text>
</comment>
<evidence type="ECO:0000313" key="3">
    <source>
        <dbReference type="EMBL" id="MBB4266474.1"/>
    </source>
</evidence>
<dbReference type="InterPro" id="IPR002822">
    <property type="entry name" value="Ni_insertion"/>
</dbReference>
<sequence>MRPGTVHIHVDPVGGVAGDMLIAALLDAFPRHEAAVRGAVAACGLPEGWSLRIEPHDDGCLTGRRFQVRGPHDAHHHGHAHGHGHDHDHHHHHGHDHHHHHHHDAPAHDHATGRWRDLRARLAAAPLAPGVRDRALAIFGDLAAAEGRVHGKAPDDVTFHEVADWDSVADVVGAAALIEAIGPATWSTAPLPLGCGLVETAHGSLPVPAPATALLLAGLPVIDDGIGGERVTPTGAALLRHLKPALARPADPHAIAAVGMGFGTRRLPGRSNVLRVLVLEAVAASSAEGLGAGGLGTDRVAVLTFEVDDQTPEDLAAGLAHLRGAAGVLDVLQAPVFAKKGRMATQVQVLCRPERADAVAAACLEETTTLGVRHQSVSRSILPRRLCQTPAGPVKVATRPGGRRTAKLEADAQTAIPGAAPRARHRHAAVVDALALPEDPE</sequence>
<accession>A0A7W6REC3</accession>
<dbReference type="RefSeq" id="WP_184044949.1">
    <property type="nucleotide sequence ID" value="NZ_JACIGK010000014.1"/>
</dbReference>
<feature type="region of interest" description="Disordered" evidence="2">
    <location>
        <begin position="65"/>
        <end position="112"/>
    </location>
</feature>
<dbReference type="PANTHER" id="PTHR36566">
    <property type="entry name" value="NICKEL INSERTION PROTEIN-RELATED"/>
    <property type="match status" value="1"/>
</dbReference>
<evidence type="ECO:0000256" key="2">
    <source>
        <dbReference type="SAM" id="MobiDB-lite"/>
    </source>
</evidence>
<dbReference type="Pfam" id="PF01969">
    <property type="entry name" value="Ni_insertion"/>
    <property type="match status" value="1"/>
</dbReference>
<keyword evidence="4" id="KW-1185">Reference proteome</keyword>
<proteinExistence type="predicted"/>
<reference evidence="3 4" key="1">
    <citation type="submission" date="2020-08" db="EMBL/GenBank/DDBJ databases">
        <title>Genome sequencing of Purple Non-Sulfur Bacteria from various extreme environments.</title>
        <authorList>
            <person name="Mayer M."/>
        </authorList>
    </citation>
    <scope>NUCLEOTIDE SEQUENCE [LARGE SCALE GENOMIC DNA]</scope>
    <source>
        <strain evidence="3 4">JA131</strain>
    </source>
</reference>
<dbReference type="EMBL" id="JACIGK010000014">
    <property type="protein sequence ID" value="MBB4266474.1"/>
    <property type="molecule type" value="Genomic_DNA"/>
</dbReference>
<evidence type="ECO:0008006" key="5">
    <source>
        <dbReference type="Google" id="ProtNLM"/>
    </source>
</evidence>
<feature type="compositionally biased region" description="Basic residues" evidence="2">
    <location>
        <begin position="74"/>
        <end position="103"/>
    </location>
</feature>
<dbReference type="PANTHER" id="PTHR36566:SF1">
    <property type="entry name" value="PYRIDINIUM-3,5-BISTHIOCARBOXYLIC ACID MONONUCLEOTIDE NICKEL INSERTION PROTEIN"/>
    <property type="match status" value="1"/>
</dbReference>
<dbReference type="AlphaFoldDB" id="A0A7W6REC3"/>